<evidence type="ECO:0000313" key="9">
    <source>
        <dbReference type="EMBL" id="SSX21882.1"/>
    </source>
</evidence>
<name>A0A336LV07_CULSO</name>
<dbReference type="InterPro" id="IPR051836">
    <property type="entry name" value="Kremen_rcpt"/>
</dbReference>
<evidence type="ECO:0000256" key="2">
    <source>
        <dbReference type="ARBA" id="ARBA00022692"/>
    </source>
</evidence>
<gene>
    <name evidence="9" type="primary">CSON005579</name>
</gene>
<dbReference type="InterPro" id="IPR002889">
    <property type="entry name" value="WSC_carb-bd"/>
</dbReference>
<evidence type="ECO:0000256" key="5">
    <source>
        <dbReference type="ARBA" id="ARBA00023136"/>
    </source>
</evidence>
<dbReference type="PROSITE" id="PS51212">
    <property type="entry name" value="WSC"/>
    <property type="match status" value="1"/>
</dbReference>
<sequence>MKFLLLSLFLSVFAISSIFCTPLDQPKTIQKWKELKEKLEKVDPSKLSDLVFMNHLIQYNENYENKTKLLSGSARGEPQYLGCYKDHRRQRMFRGYAEKGSNAMHIDGCIDKCRLYKFAYAGVQSGDECYCGNAAPQAAYNAKLAESSCSYKCSSVAHRHEMCGGDWASSVYTTGYTVTRQDENGYVIGEHSSYSKNEWERH</sequence>
<dbReference type="AlphaFoldDB" id="A0A336LV07"/>
<feature type="chain" id="PRO_5016309897" evidence="7">
    <location>
        <begin position="21"/>
        <end position="202"/>
    </location>
</feature>
<dbReference type="VEuPathDB" id="VectorBase:CSON005579"/>
<feature type="signal peptide" evidence="7">
    <location>
        <begin position="1"/>
        <end position="20"/>
    </location>
</feature>
<protein>
    <submittedName>
        <fullName evidence="9">CSON005579 protein</fullName>
    </submittedName>
</protein>
<evidence type="ECO:0000256" key="7">
    <source>
        <dbReference type="SAM" id="SignalP"/>
    </source>
</evidence>
<proteinExistence type="predicted"/>
<dbReference type="PANTHER" id="PTHR24269">
    <property type="entry name" value="KREMEN PROTEIN"/>
    <property type="match status" value="1"/>
</dbReference>
<keyword evidence="4" id="KW-1133">Transmembrane helix</keyword>
<keyword evidence="2" id="KW-0812">Transmembrane</keyword>
<dbReference type="EMBL" id="UFQT01000218">
    <property type="protein sequence ID" value="SSX21882.1"/>
    <property type="molecule type" value="Genomic_DNA"/>
</dbReference>
<dbReference type="Pfam" id="PF01822">
    <property type="entry name" value="WSC"/>
    <property type="match status" value="1"/>
</dbReference>
<organism evidence="9">
    <name type="scientific">Culicoides sonorensis</name>
    <name type="common">Biting midge</name>
    <dbReference type="NCBI Taxonomy" id="179676"/>
    <lineage>
        <taxon>Eukaryota</taxon>
        <taxon>Metazoa</taxon>
        <taxon>Ecdysozoa</taxon>
        <taxon>Arthropoda</taxon>
        <taxon>Hexapoda</taxon>
        <taxon>Insecta</taxon>
        <taxon>Pterygota</taxon>
        <taxon>Neoptera</taxon>
        <taxon>Endopterygota</taxon>
        <taxon>Diptera</taxon>
        <taxon>Nematocera</taxon>
        <taxon>Chironomoidea</taxon>
        <taxon>Ceratopogonidae</taxon>
        <taxon>Ceratopogoninae</taxon>
        <taxon>Culicoides</taxon>
        <taxon>Monoculicoides</taxon>
    </lineage>
</organism>
<evidence type="ECO:0000256" key="3">
    <source>
        <dbReference type="ARBA" id="ARBA00022729"/>
    </source>
</evidence>
<reference evidence="9" key="1">
    <citation type="submission" date="2018-07" db="EMBL/GenBank/DDBJ databases">
        <authorList>
            <person name="Quirk P.G."/>
            <person name="Krulwich T.A."/>
        </authorList>
    </citation>
    <scope>NUCLEOTIDE SEQUENCE</scope>
</reference>
<dbReference type="SMART" id="SM00321">
    <property type="entry name" value="WSC"/>
    <property type="match status" value="1"/>
</dbReference>
<dbReference type="PANTHER" id="PTHR24269:SF16">
    <property type="entry name" value="PROTEIN SLG1"/>
    <property type="match status" value="1"/>
</dbReference>
<dbReference type="GO" id="GO:0005886">
    <property type="term" value="C:plasma membrane"/>
    <property type="evidence" value="ECO:0007669"/>
    <property type="project" value="TreeGrafter"/>
</dbReference>
<evidence type="ECO:0000259" key="8">
    <source>
        <dbReference type="PROSITE" id="PS51212"/>
    </source>
</evidence>
<feature type="domain" description="WSC" evidence="8">
    <location>
        <begin position="77"/>
        <end position="175"/>
    </location>
</feature>
<comment type="subcellular location">
    <subcellularLocation>
        <location evidence="1">Membrane</location>
        <topology evidence="1">Single-pass membrane protein</topology>
    </subcellularLocation>
</comment>
<evidence type="ECO:0000256" key="1">
    <source>
        <dbReference type="ARBA" id="ARBA00004167"/>
    </source>
</evidence>
<evidence type="ECO:0000256" key="4">
    <source>
        <dbReference type="ARBA" id="ARBA00022989"/>
    </source>
</evidence>
<evidence type="ECO:0000256" key="6">
    <source>
        <dbReference type="ARBA" id="ARBA00023180"/>
    </source>
</evidence>
<keyword evidence="3 7" id="KW-0732">Signal</keyword>
<keyword evidence="6" id="KW-0325">Glycoprotein</keyword>
<accession>A0A336LV07</accession>
<keyword evidence="5" id="KW-0472">Membrane</keyword>